<dbReference type="InterPro" id="IPR050469">
    <property type="entry name" value="Diguanylate_Cyclase"/>
</dbReference>
<evidence type="ECO:0000313" key="7">
    <source>
        <dbReference type="EMBL" id="MDJ1169560.1"/>
    </source>
</evidence>
<dbReference type="PANTHER" id="PTHR45138:SF9">
    <property type="entry name" value="DIGUANYLATE CYCLASE DGCM-RELATED"/>
    <property type="match status" value="1"/>
</dbReference>
<keyword evidence="3" id="KW-0597">Phosphoprotein</keyword>
<name>A0ABT7ARM8_9CYAN</name>
<keyword evidence="8" id="KW-1185">Reference proteome</keyword>
<dbReference type="Gene3D" id="3.30.70.270">
    <property type="match status" value="1"/>
</dbReference>
<dbReference type="GO" id="GO:0052621">
    <property type="term" value="F:diguanylate cyclase activity"/>
    <property type="evidence" value="ECO:0007669"/>
    <property type="project" value="UniProtKB-EC"/>
</dbReference>
<dbReference type="CDD" id="cd01949">
    <property type="entry name" value="GGDEF"/>
    <property type="match status" value="1"/>
</dbReference>
<dbReference type="SMART" id="SM00267">
    <property type="entry name" value="GGDEF"/>
    <property type="match status" value="1"/>
</dbReference>
<feature type="domain" description="Response regulatory" evidence="5">
    <location>
        <begin position="12"/>
        <end position="128"/>
    </location>
</feature>
<dbReference type="InterPro" id="IPR043128">
    <property type="entry name" value="Rev_trsase/Diguanyl_cyclase"/>
</dbReference>
<protein>
    <submittedName>
        <fullName evidence="7">Diguanylate cyclase</fullName>
        <ecNumber evidence="7">2.7.7.65</ecNumber>
    </submittedName>
</protein>
<dbReference type="EC" id="2.7.7.65" evidence="7"/>
<comment type="caution">
    <text evidence="7">The sequence shown here is derived from an EMBL/GenBank/DDBJ whole genome shotgun (WGS) entry which is preliminary data.</text>
</comment>
<evidence type="ECO:0000256" key="4">
    <source>
        <dbReference type="SAM" id="Coils"/>
    </source>
</evidence>
<evidence type="ECO:0000259" key="6">
    <source>
        <dbReference type="PROSITE" id="PS50887"/>
    </source>
</evidence>
<dbReference type="SUPFAM" id="SSF52172">
    <property type="entry name" value="CheY-like"/>
    <property type="match status" value="1"/>
</dbReference>
<dbReference type="EMBL" id="JAQOSP010000063">
    <property type="protein sequence ID" value="MDJ1169560.1"/>
    <property type="molecule type" value="Genomic_DNA"/>
</dbReference>
<keyword evidence="2" id="KW-0418">Kinase</keyword>
<keyword evidence="7" id="KW-0548">Nucleotidyltransferase</keyword>
<evidence type="ECO:0000256" key="1">
    <source>
        <dbReference type="ARBA" id="ARBA00022679"/>
    </source>
</evidence>
<gene>
    <name evidence="7" type="ORF">PMG71_08995</name>
</gene>
<dbReference type="CDD" id="cd19920">
    <property type="entry name" value="REC_PA4781-like"/>
    <property type="match status" value="1"/>
</dbReference>
<feature type="modified residue" description="4-aspartylphosphate" evidence="3">
    <location>
        <position position="61"/>
    </location>
</feature>
<dbReference type="Gene3D" id="3.40.50.2300">
    <property type="match status" value="1"/>
</dbReference>
<dbReference type="InterPro" id="IPR000160">
    <property type="entry name" value="GGDEF_dom"/>
</dbReference>
<dbReference type="Pfam" id="PF01590">
    <property type="entry name" value="GAF"/>
    <property type="match status" value="1"/>
</dbReference>
<dbReference type="Gene3D" id="3.30.450.40">
    <property type="match status" value="1"/>
</dbReference>
<dbReference type="InterPro" id="IPR003018">
    <property type="entry name" value="GAF"/>
</dbReference>
<sequence length="514" mass="58492">MSNSPNSKLCPQLLVVDDFPENLRLLKTVLQQQGYEVRLAANGKFALTSLDHFQPDLILLDIMMPEMNGYLFCQTLKKNPKTSDIPVIFLSALQEGTDKAKAFQLGGADYLTKPFQVEELLARVKHHLELRNLQRELQIKNKILEDKNKELQKTQKEMSLMLDVTKIINDIFDVQSAISQVLDRVCNHILWDHAEGWIPNQEQTLLTYVPCLENENKRFQEFQKESAKISFAPNQGLPGRIWQSQKPEWIDNCCDCSENLYIRKDLAKQSGFKSVFGVPIIANKQVLSILVFYKLSLEDRQDDLVALIQAIVNQLASPLEKSNLYQKLEEANQELEFLAHRDGLTQVANRRVFDSVLEQEWLRMKREHKCLSLILCDVDYFKKYNDFYGHLLGDDCLIKIAGALTKAARRPGDLVARYGGEEFAIILPNTNPKGAGEVVHCVQKEIANLQIPHQSSEVSSYVTLSLGVTSIIPTAQWSVKSLINAADQALYEAKQLGRNQFCSRSLDRLSIDEI</sequence>
<dbReference type="InterPro" id="IPR011006">
    <property type="entry name" value="CheY-like_superfamily"/>
</dbReference>
<dbReference type="SMART" id="SM00065">
    <property type="entry name" value="GAF"/>
    <property type="match status" value="1"/>
</dbReference>
<feature type="coiled-coil region" evidence="4">
    <location>
        <begin position="127"/>
        <end position="164"/>
    </location>
</feature>
<keyword evidence="1 7" id="KW-0808">Transferase</keyword>
<dbReference type="InterPro" id="IPR029016">
    <property type="entry name" value="GAF-like_dom_sf"/>
</dbReference>
<accession>A0ABT7ARM8</accession>
<dbReference type="PROSITE" id="PS50110">
    <property type="entry name" value="RESPONSE_REGULATORY"/>
    <property type="match status" value="1"/>
</dbReference>
<dbReference type="SMART" id="SM00448">
    <property type="entry name" value="REC"/>
    <property type="match status" value="1"/>
</dbReference>
<organism evidence="7 8">
    <name type="scientific">Roseofilum acuticapitatum BLCC-M154</name>
    <dbReference type="NCBI Taxonomy" id="3022444"/>
    <lineage>
        <taxon>Bacteria</taxon>
        <taxon>Bacillati</taxon>
        <taxon>Cyanobacteriota</taxon>
        <taxon>Cyanophyceae</taxon>
        <taxon>Desertifilales</taxon>
        <taxon>Desertifilaceae</taxon>
        <taxon>Roseofilum</taxon>
        <taxon>Roseofilum acuticapitatum</taxon>
    </lineage>
</organism>
<evidence type="ECO:0000256" key="3">
    <source>
        <dbReference type="PROSITE-ProRule" id="PRU00169"/>
    </source>
</evidence>
<evidence type="ECO:0000256" key="2">
    <source>
        <dbReference type="ARBA" id="ARBA00022777"/>
    </source>
</evidence>
<feature type="domain" description="GGDEF" evidence="6">
    <location>
        <begin position="369"/>
        <end position="506"/>
    </location>
</feature>
<dbReference type="SUPFAM" id="SSF55073">
    <property type="entry name" value="Nucleotide cyclase"/>
    <property type="match status" value="1"/>
</dbReference>
<dbReference type="Proteomes" id="UP001235303">
    <property type="component" value="Unassembled WGS sequence"/>
</dbReference>
<reference evidence="7 8" key="1">
    <citation type="submission" date="2023-01" db="EMBL/GenBank/DDBJ databases">
        <title>Novel diversity within Roseofilum (Cyanobacteria; Desertifilaceae) from marine benthic mats with descriptions of four novel species.</title>
        <authorList>
            <person name="Wang Y."/>
            <person name="Berthold D.E."/>
            <person name="Hu J."/>
            <person name="Lefler F.W."/>
            <person name="Laughinghouse H.D. IV."/>
        </authorList>
    </citation>
    <scope>NUCLEOTIDE SEQUENCE [LARGE SCALE GENOMIC DNA]</scope>
    <source>
        <strain evidence="7 8">BLCC-M154</strain>
    </source>
</reference>
<proteinExistence type="predicted"/>
<evidence type="ECO:0000313" key="8">
    <source>
        <dbReference type="Proteomes" id="UP001235303"/>
    </source>
</evidence>
<keyword evidence="4" id="KW-0175">Coiled coil</keyword>
<evidence type="ECO:0000259" key="5">
    <source>
        <dbReference type="PROSITE" id="PS50110"/>
    </source>
</evidence>
<dbReference type="RefSeq" id="WP_283753318.1">
    <property type="nucleotide sequence ID" value="NZ_JAQOSP010000063.1"/>
</dbReference>
<dbReference type="InterPro" id="IPR001789">
    <property type="entry name" value="Sig_transdc_resp-reg_receiver"/>
</dbReference>
<dbReference type="Pfam" id="PF00990">
    <property type="entry name" value="GGDEF"/>
    <property type="match status" value="1"/>
</dbReference>
<dbReference type="PROSITE" id="PS50887">
    <property type="entry name" value="GGDEF"/>
    <property type="match status" value="1"/>
</dbReference>
<dbReference type="Pfam" id="PF00072">
    <property type="entry name" value="Response_reg"/>
    <property type="match status" value="1"/>
</dbReference>
<dbReference type="PANTHER" id="PTHR45138">
    <property type="entry name" value="REGULATORY COMPONENTS OF SENSORY TRANSDUCTION SYSTEM"/>
    <property type="match status" value="1"/>
</dbReference>
<dbReference type="InterPro" id="IPR029787">
    <property type="entry name" value="Nucleotide_cyclase"/>
</dbReference>
<dbReference type="NCBIfam" id="TIGR00254">
    <property type="entry name" value="GGDEF"/>
    <property type="match status" value="1"/>
</dbReference>
<dbReference type="SUPFAM" id="SSF55781">
    <property type="entry name" value="GAF domain-like"/>
    <property type="match status" value="1"/>
</dbReference>